<sequence length="582" mass="65327">MKRGASAIFSECHDDKQGDTVSKALKQHDIEDSNATAKAPSGPSSLRDAFNWPVDMVAVILQDESRMARLKESLHSTWRLTSNYSGLCTEETAFQALRAGLRAHAEKLGLRDEKAEVLPVEFHSACDADGVCQGLALGIPGSRQAQHYFQQLDDVLVSEVQQELNAMEQSMPSIRGNMSKDCRAEVLQQRVDAYEAMGEYLLQRSSEPEPMVKAECFCVKHLQECRLNASTAQAAQSAQCSPGADAESNAAKDHSLEVAGLTCVAFSSYGKHEGLGHESMRPFYTWCVLMRFRRPLLLIMESASAFPKGKLQMFLEDLYHLEFVDHPGPCFHGWPIRRPRMYCLGFLRSQVTFVGSVAEYTALFRRTVEMDGNALFFLPHDHAEIVQEFQLLCKRRGFQMADEMSQQSWDRCYPANQQSILQQHRARMAKKHGDTNEDEAYILDLDQNFGFAQAGPWWPCVITHGTIHSLQKGRHATVSELFAAQGFPTDLLLKAPYSPAFLEKVQASIAERDPRWSKAVWHKMIGNAMFVPTLGSMILYALSSIEWQPATLFTMKSRLTFSFEDSQHQEDLTGEMAADAGF</sequence>
<dbReference type="InterPro" id="IPR029063">
    <property type="entry name" value="SAM-dependent_MTases_sf"/>
</dbReference>
<comment type="caution">
    <text evidence="1">The sequence shown here is derived from an EMBL/GenBank/DDBJ whole genome shotgun (WGS) entry which is preliminary data.</text>
</comment>
<evidence type="ECO:0000313" key="2">
    <source>
        <dbReference type="Proteomes" id="UP000604046"/>
    </source>
</evidence>
<evidence type="ECO:0000313" key="1">
    <source>
        <dbReference type="EMBL" id="CAE7222754.1"/>
    </source>
</evidence>
<dbReference type="OrthoDB" id="443931at2759"/>
<protein>
    <submittedName>
        <fullName evidence="1">Uncharacterized protein</fullName>
    </submittedName>
</protein>
<keyword evidence="2" id="KW-1185">Reference proteome</keyword>
<proteinExistence type="predicted"/>
<dbReference type="EMBL" id="CAJNDS010000613">
    <property type="protein sequence ID" value="CAE7222754.1"/>
    <property type="molecule type" value="Genomic_DNA"/>
</dbReference>
<accession>A0A812KFC7</accession>
<dbReference type="SUPFAM" id="SSF53335">
    <property type="entry name" value="S-adenosyl-L-methionine-dependent methyltransferases"/>
    <property type="match status" value="1"/>
</dbReference>
<reference evidence="1" key="1">
    <citation type="submission" date="2021-02" db="EMBL/GenBank/DDBJ databases">
        <authorList>
            <person name="Dougan E. K."/>
            <person name="Rhodes N."/>
            <person name="Thang M."/>
            <person name="Chan C."/>
        </authorList>
    </citation>
    <scope>NUCLEOTIDE SEQUENCE</scope>
</reference>
<name>A0A812KFC7_9DINO</name>
<dbReference type="Proteomes" id="UP000604046">
    <property type="component" value="Unassembled WGS sequence"/>
</dbReference>
<dbReference type="Gene3D" id="3.40.50.150">
    <property type="entry name" value="Vaccinia Virus protein VP39"/>
    <property type="match status" value="1"/>
</dbReference>
<dbReference type="AlphaFoldDB" id="A0A812KFC7"/>
<gene>
    <name evidence="1" type="ORF">SNAT2548_LOCUS8323</name>
</gene>
<organism evidence="1 2">
    <name type="scientific">Symbiodinium natans</name>
    <dbReference type="NCBI Taxonomy" id="878477"/>
    <lineage>
        <taxon>Eukaryota</taxon>
        <taxon>Sar</taxon>
        <taxon>Alveolata</taxon>
        <taxon>Dinophyceae</taxon>
        <taxon>Suessiales</taxon>
        <taxon>Symbiodiniaceae</taxon>
        <taxon>Symbiodinium</taxon>
    </lineage>
</organism>